<feature type="region of interest" description="Disordered" evidence="1">
    <location>
        <begin position="335"/>
        <end position="355"/>
    </location>
</feature>
<proteinExistence type="predicted"/>
<dbReference type="EMBL" id="JANBVN010000134">
    <property type="protein sequence ID" value="KAJ9139235.1"/>
    <property type="molecule type" value="Genomic_DNA"/>
</dbReference>
<organism evidence="2 3">
    <name type="scientific">Coniochaeta hoffmannii</name>
    <dbReference type="NCBI Taxonomy" id="91930"/>
    <lineage>
        <taxon>Eukaryota</taxon>
        <taxon>Fungi</taxon>
        <taxon>Dikarya</taxon>
        <taxon>Ascomycota</taxon>
        <taxon>Pezizomycotina</taxon>
        <taxon>Sordariomycetes</taxon>
        <taxon>Sordariomycetidae</taxon>
        <taxon>Coniochaetales</taxon>
        <taxon>Coniochaetaceae</taxon>
        <taxon>Coniochaeta</taxon>
    </lineage>
</organism>
<dbReference type="AlphaFoldDB" id="A0AA38VQ71"/>
<protein>
    <submittedName>
        <fullName evidence="2">Uncharacterized protein</fullName>
    </submittedName>
</protein>
<comment type="caution">
    <text evidence="2">The sequence shown here is derived from an EMBL/GenBank/DDBJ whole genome shotgun (WGS) entry which is preliminary data.</text>
</comment>
<reference evidence="2" key="1">
    <citation type="submission" date="2022-07" db="EMBL/GenBank/DDBJ databases">
        <title>Fungi with potential for degradation of polypropylene.</title>
        <authorList>
            <person name="Gostincar C."/>
        </authorList>
    </citation>
    <scope>NUCLEOTIDE SEQUENCE</scope>
    <source>
        <strain evidence="2">EXF-13287</strain>
    </source>
</reference>
<evidence type="ECO:0000313" key="3">
    <source>
        <dbReference type="Proteomes" id="UP001174691"/>
    </source>
</evidence>
<evidence type="ECO:0000256" key="1">
    <source>
        <dbReference type="SAM" id="MobiDB-lite"/>
    </source>
</evidence>
<dbReference type="Proteomes" id="UP001174691">
    <property type="component" value="Unassembled WGS sequence"/>
</dbReference>
<sequence>MDKDKDSKDGKPPAKPDKLSFNQGIKDYLAGTMRKRGDPISDQSTYANPKKLKLDPEPLRSSMLERPSTAPESARLFPAMPGRTSPTRTASLLILRTSWRLTAIPTHPSSTSPSILEPQSTPSAWAVPTDSKDKGKVADSETPARLGATPSGETTTDIVPASNNNRPTVHFFAFKDLSKDGEPTLRKEIGEIIIAGFNDEGAKDLYFGPDAPENEESRPDICWKTPRMFLPSPTRELVEGSAVTPYDVSCYIEQVITDNPLGKTSHSDERADRLAMGTVNVPDDQAFFFVAPQDLFVLEQAGKGCYDTSAVPWTHGANNLLPFAHDRYFEFCPSRTSSGSGTPPRSDFGPGPPQASEGAQLWPIDYALVRRPEHVAKTEVREERRVFYGKGARFVEVKGRDKEWRWTGERRWSALRQVKYWRQSYRSTKRMHDLKYEDGDRSGEYPRVVTKWPRVGVLACEIGEF</sequence>
<gene>
    <name evidence="2" type="ORF">NKR19_g7564</name>
</gene>
<feature type="compositionally biased region" description="Basic and acidic residues" evidence="1">
    <location>
        <begin position="130"/>
        <end position="139"/>
    </location>
</feature>
<feature type="region of interest" description="Disordered" evidence="1">
    <location>
        <begin position="1"/>
        <end position="85"/>
    </location>
</feature>
<feature type="region of interest" description="Disordered" evidence="1">
    <location>
        <begin position="106"/>
        <end position="162"/>
    </location>
</feature>
<feature type="compositionally biased region" description="Low complexity" evidence="1">
    <location>
        <begin position="335"/>
        <end position="346"/>
    </location>
</feature>
<keyword evidence="3" id="KW-1185">Reference proteome</keyword>
<accession>A0AA38VQ71</accession>
<feature type="compositionally biased region" description="Polar residues" evidence="1">
    <location>
        <begin position="151"/>
        <end position="162"/>
    </location>
</feature>
<evidence type="ECO:0000313" key="2">
    <source>
        <dbReference type="EMBL" id="KAJ9139235.1"/>
    </source>
</evidence>
<feature type="compositionally biased region" description="Basic and acidic residues" evidence="1">
    <location>
        <begin position="1"/>
        <end position="18"/>
    </location>
</feature>
<name>A0AA38VQ71_9PEZI</name>